<dbReference type="Pfam" id="PF03781">
    <property type="entry name" value="FGE-sulfatase"/>
    <property type="match status" value="1"/>
</dbReference>
<accession>A0A562RVJ8</accession>
<dbReference type="PANTHER" id="PTHR23150">
    <property type="entry name" value="SULFATASE MODIFYING FACTOR 1, 2"/>
    <property type="match status" value="1"/>
</dbReference>
<proteinExistence type="predicted"/>
<evidence type="ECO:0000313" key="2">
    <source>
        <dbReference type="EMBL" id="TWI72450.1"/>
    </source>
</evidence>
<dbReference type="InterPro" id="IPR005532">
    <property type="entry name" value="SUMF_dom"/>
</dbReference>
<dbReference type="Gene3D" id="3.90.1580.10">
    <property type="entry name" value="paralog of FGE (formylglycine-generating enzyme)"/>
    <property type="match status" value="1"/>
</dbReference>
<dbReference type="SUPFAM" id="SSF56436">
    <property type="entry name" value="C-type lectin-like"/>
    <property type="match status" value="1"/>
</dbReference>
<dbReference type="RefSeq" id="WP_144684273.1">
    <property type="nucleotide sequence ID" value="NZ_VLLC01000010.1"/>
</dbReference>
<evidence type="ECO:0000313" key="3">
    <source>
        <dbReference type="Proteomes" id="UP000318307"/>
    </source>
</evidence>
<comment type="caution">
    <text evidence="2">The sequence shown here is derived from an EMBL/GenBank/DDBJ whole genome shotgun (WGS) entry which is preliminary data.</text>
</comment>
<keyword evidence="3" id="KW-1185">Reference proteome</keyword>
<dbReference type="OrthoDB" id="9768004at2"/>
<dbReference type="PANTHER" id="PTHR23150:SF19">
    <property type="entry name" value="FORMYLGLYCINE-GENERATING ENZYME"/>
    <property type="match status" value="1"/>
</dbReference>
<sequence>MVLRQIFTCILFFSFLTLPVFGWMDESFIPVWEDNYRIGGSVSGDKITNSLGMTFVKIPAGEFWMGSPSNEPGRFDDEKRHRVKISKDFYMMTTEVTQAQWERVMGSNPSRFKNCGKDCPVEQVSWNDVQEFIKKLNAMDKTLTVRLPTEAEWEYAARAGTDTPFAFGTCLSTSDANYDGNYPLSGCPKGSYRKTTVKVASFKPNAWGLYDMHGNVWEWVQDVYKKDYETLPKTDPIYASSAGGSRVVRGGGWYSIARRCRSANRSRYGADYRGNVLGFRLAGS</sequence>
<dbReference type="AlphaFoldDB" id="A0A562RVJ8"/>
<dbReference type="EMBL" id="VLLC01000010">
    <property type="protein sequence ID" value="TWI72450.1"/>
    <property type="molecule type" value="Genomic_DNA"/>
</dbReference>
<name>A0A562RVJ8_9BACT</name>
<dbReference type="GO" id="GO:0120147">
    <property type="term" value="F:formylglycine-generating oxidase activity"/>
    <property type="evidence" value="ECO:0007669"/>
    <property type="project" value="TreeGrafter"/>
</dbReference>
<gene>
    <name evidence="2" type="ORF">LZ24_01592</name>
</gene>
<reference evidence="2 3" key="1">
    <citation type="submission" date="2019-07" db="EMBL/GenBank/DDBJ databases">
        <title>Genome sequencing of 100 strains of the haloalkaliphilic chemolithoautotrophic sulfur-oxidizing bacterium Thioalkalivibrio.</title>
        <authorList>
            <person name="Muyzer G."/>
        </authorList>
    </citation>
    <scope>NUCLEOTIDE SEQUENCE [LARGE SCALE GENOMIC DNA]</scope>
    <source>
        <strain evidence="2 3">ASO4-4</strain>
    </source>
</reference>
<evidence type="ECO:0000259" key="1">
    <source>
        <dbReference type="Pfam" id="PF03781"/>
    </source>
</evidence>
<feature type="domain" description="Sulfatase-modifying factor enzyme-like" evidence="1">
    <location>
        <begin position="54"/>
        <end position="282"/>
    </location>
</feature>
<organism evidence="2 3">
    <name type="scientific">Desulfobotulus alkaliphilus</name>
    <dbReference type="NCBI Taxonomy" id="622671"/>
    <lineage>
        <taxon>Bacteria</taxon>
        <taxon>Pseudomonadati</taxon>
        <taxon>Thermodesulfobacteriota</taxon>
        <taxon>Desulfobacteria</taxon>
        <taxon>Desulfobacterales</taxon>
        <taxon>Desulfobacteraceae</taxon>
        <taxon>Desulfobotulus</taxon>
    </lineage>
</organism>
<dbReference type="InterPro" id="IPR051043">
    <property type="entry name" value="Sulfatase_Mod_Factor_Kinase"/>
</dbReference>
<dbReference type="InterPro" id="IPR016187">
    <property type="entry name" value="CTDL_fold"/>
</dbReference>
<dbReference type="Proteomes" id="UP000318307">
    <property type="component" value="Unassembled WGS sequence"/>
</dbReference>
<protein>
    <submittedName>
        <fullName evidence="2">Formylglycine-generating enzyme required for sulfatase activity</fullName>
    </submittedName>
</protein>
<dbReference type="InterPro" id="IPR042095">
    <property type="entry name" value="SUMF_sf"/>
</dbReference>